<name>B9ET70_ORYSJ</name>
<feature type="compositionally biased region" description="Polar residues" evidence="1">
    <location>
        <begin position="479"/>
        <end position="489"/>
    </location>
</feature>
<feature type="compositionally biased region" description="Polar residues" evidence="1">
    <location>
        <begin position="381"/>
        <end position="398"/>
    </location>
</feature>
<evidence type="ECO:0000259" key="2">
    <source>
        <dbReference type="PROSITE" id="PS50858"/>
    </source>
</evidence>
<reference evidence="3" key="1">
    <citation type="journal article" date="2005" name="PLoS Biol.">
        <title>The genomes of Oryza sativa: a history of duplications.</title>
        <authorList>
            <person name="Yu J."/>
            <person name="Wang J."/>
            <person name="Lin W."/>
            <person name="Li S."/>
            <person name="Li H."/>
            <person name="Zhou J."/>
            <person name="Ni P."/>
            <person name="Dong W."/>
            <person name="Hu S."/>
            <person name="Zeng C."/>
            <person name="Zhang J."/>
            <person name="Zhang Y."/>
            <person name="Li R."/>
            <person name="Xu Z."/>
            <person name="Li S."/>
            <person name="Li X."/>
            <person name="Zheng H."/>
            <person name="Cong L."/>
            <person name="Lin L."/>
            <person name="Yin J."/>
            <person name="Geng J."/>
            <person name="Li G."/>
            <person name="Shi J."/>
            <person name="Liu J."/>
            <person name="Lv H."/>
            <person name="Li J."/>
            <person name="Wang J."/>
            <person name="Deng Y."/>
            <person name="Ran L."/>
            <person name="Shi X."/>
            <person name="Wang X."/>
            <person name="Wu Q."/>
            <person name="Li C."/>
            <person name="Ren X."/>
            <person name="Wang J."/>
            <person name="Wang X."/>
            <person name="Li D."/>
            <person name="Liu D."/>
            <person name="Zhang X."/>
            <person name="Ji Z."/>
            <person name="Zhao W."/>
            <person name="Sun Y."/>
            <person name="Zhang Z."/>
            <person name="Bao J."/>
            <person name="Han Y."/>
            <person name="Dong L."/>
            <person name="Ji J."/>
            <person name="Chen P."/>
            <person name="Wu S."/>
            <person name="Liu J."/>
            <person name="Xiao Y."/>
            <person name="Bu D."/>
            <person name="Tan J."/>
            <person name="Yang L."/>
            <person name="Ye C."/>
            <person name="Zhang J."/>
            <person name="Xu J."/>
            <person name="Zhou Y."/>
            <person name="Yu Y."/>
            <person name="Zhang B."/>
            <person name="Zhuang S."/>
            <person name="Wei H."/>
            <person name="Liu B."/>
            <person name="Lei M."/>
            <person name="Yu H."/>
            <person name="Li Y."/>
            <person name="Xu H."/>
            <person name="Wei S."/>
            <person name="He X."/>
            <person name="Fang L."/>
            <person name="Zhang Z."/>
            <person name="Zhang Y."/>
            <person name="Huang X."/>
            <person name="Su Z."/>
            <person name="Tong W."/>
            <person name="Li J."/>
            <person name="Tong Z."/>
            <person name="Li S."/>
            <person name="Ye J."/>
            <person name="Wang L."/>
            <person name="Fang L."/>
            <person name="Lei T."/>
            <person name="Chen C."/>
            <person name="Chen H."/>
            <person name="Xu Z."/>
            <person name="Li H."/>
            <person name="Huang H."/>
            <person name="Zhang F."/>
            <person name="Xu H."/>
            <person name="Li N."/>
            <person name="Zhao C."/>
            <person name="Li S."/>
            <person name="Dong L."/>
            <person name="Huang Y."/>
            <person name="Li L."/>
            <person name="Xi Y."/>
            <person name="Qi Q."/>
            <person name="Li W."/>
            <person name="Zhang B."/>
            <person name="Hu W."/>
            <person name="Zhang Y."/>
            <person name="Tian X."/>
            <person name="Jiao Y."/>
            <person name="Liang X."/>
            <person name="Jin J."/>
            <person name="Gao L."/>
            <person name="Zheng W."/>
            <person name="Hao B."/>
            <person name="Liu S."/>
            <person name="Wang W."/>
            <person name="Yuan L."/>
            <person name="Cao M."/>
            <person name="McDermott J."/>
            <person name="Samudrala R."/>
            <person name="Wang J."/>
            <person name="Wong G.K."/>
            <person name="Yang H."/>
        </authorList>
    </citation>
    <scope>NUCLEOTIDE SEQUENCE [LARGE SCALE GENOMIC DNA]</scope>
</reference>
<feature type="region of interest" description="Disordered" evidence="1">
    <location>
        <begin position="120"/>
        <end position="160"/>
    </location>
</feature>
<sequence length="505" mass="54305">MEQKKGWILDGNGINKTKLVYSSQHPAEDLLVVVNGKRAGTTGMYATTRPQTRPYFATNEYSTELGYFKKIPGSDILCDVYPSRARTLAAALHFPNTPPPPPPPELAAMSWLARSIAATLSSSHSDEDGDNLEASSGDDHRDEQPDTPSGGGGGVKGDLSELTDSLTRGLWGVASFLAPPPAPAAEAAETATGAVGEGEDGARSPRIAGIRSDLAEIGGRVRSGISLLSNANAVAEISKIASSLLPFGPGEDDDDDDDAEAVGVTEEVVEFVRHISTHPETWLDFPLFVNDRHADDFELSDTQYGHALAIERVVPSLSYLRTELCSTNMSEACFWKIYFVLLHSKLSKQDAELLSTPQILKAREVLLQSSPTKKRLGPDDGSSQNWNVASTKGDNSGMSEAPSLEEATSVPMNVVEADKHPISVAEVEIIDKSVVEEELVVKNETKSIPSDSEKANLHITSDDDDKEVEDWLKDVAPVSSKTGNVNSAGQEEDISFSDLEDEEDD</sequence>
<dbReference type="PANTHER" id="PTHR31923:SF22">
    <property type="entry name" value="OS01G0766600 PROTEIN"/>
    <property type="match status" value="1"/>
</dbReference>
<feature type="region of interest" description="Disordered" evidence="1">
    <location>
        <begin position="477"/>
        <end position="505"/>
    </location>
</feature>
<evidence type="ECO:0000256" key="1">
    <source>
        <dbReference type="SAM" id="MobiDB-lite"/>
    </source>
</evidence>
<dbReference type="Gene3D" id="1.10.3970.10">
    <property type="entry name" value="BSD domain"/>
    <property type="match status" value="1"/>
</dbReference>
<dbReference type="Pfam" id="PF03909">
    <property type="entry name" value="BSD"/>
    <property type="match status" value="1"/>
</dbReference>
<accession>B9ET70</accession>
<dbReference type="InterPro" id="IPR005607">
    <property type="entry name" value="BSD_dom"/>
</dbReference>
<feature type="region of interest" description="Disordered" evidence="1">
    <location>
        <begin position="371"/>
        <end position="407"/>
    </location>
</feature>
<feature type="region of interest" description="Disordered" evidence="1">
    <location>
        <begin position="444"/>
        <end position="465"/>
    </location>
</feature>
<protein>
    <recommendedName>
        <fullName evidence="2">BSD domain-containing protein</fullName>
    </recommendedName>
</protein>
<dbReference type="PANTHER" id="PTHR31923">
    <property type="entry name" value="BSD DOMAIN-CONTAINING PROTEIN"/>
    <property type="match status" value="1"/>
</dbReference>
<organism evidence="3">
    <name type="scientific">Oryza sativa subsp. japonica</name>
    <name type="common">Rice</name>
    <dbReference type="NCBI Taxonomy" id="39947"/>
    <lineage>
        <taxon>Eukaryota</taxon>
        <taxon>Viridiplantae</taxon>
        <taxon>Streptophyta</taxon>
        <taxon>Embryophyta</taxon>
        <taxon>Tracheophyta</taxon>
        <taxon>Spermatophyta</taxon>
        <taxon>Magnoliopsida</taxon>
        <taxon>Liliopsida</taxon>
        <taxon>Poales</taxon>
        <taxon>Poaceae</taxon>
        <taxon>BOP clade</taxon>
        <taxon>Oryzoideae</taxon>
        <taxon>Oryzeae</taxon>
        <taxon>Oryzinae</taxon>
        <taxon>Oryza</taxon>
        <taxon>Oryza sativa</taxon>
    </lineage>
</organism>
<feature type="compositionally biased region" description="Basic and acidic residues" evidence="1">
    <location>
        <begin position="444"/>
        <end position="456"/>
    </location>
</feature>
<reference evidence="3" key="2">
    <citation type="submission" date="2008-12" db="EMBL/GenBank/DDBJ databases">
        <title>Improved gene annotation of the rice (Oryza sativa) genomes.</title>
        <authorList>
            <person name="Wang J."/>
            <person name="Li R."/>
            <person name="Fan W."/>
            <person name="Huang Q."/>
            <person name="Zhang J."/>
            <person name="Zhou Y."/>
            <person name="Hu Y."/>
            <person name="Zi S."/>
            <person name="Li J."/>
            <person name="Ni P."/>
            <person name="Zheng H."/>
            <person name="Zhang Y."/>
            <person name="Zhao M."/>
            <person name="Hao Q."/>
            <person name="McDermott J."/>
            <person name="Samudrala R."/>
            <person name="Kristiansen K."/>
            <person name="Wong G.K.-S."/>
        </authorList>
    </citation>
    <scope>NUCLEOTIDE SEQUENCE</scope>
</reference>
<proteinExistence type="predicted"/>
<feature type="compositionally biased region" description="Acidic residues" evidence="1">
    <location>
        <begin position="490"/>
        <end position="505"/>
    </location>
</feature>
<dbReference type="SUPFAM" id="SSF140383">
    <property type="entry name" value="BSD domain-like"/>
    <property type="match status" value="1"/>
</dbReference>
<dbReference type="PROSITE" id="PS50858">
    <property type="entry name" value="BSD"/>
    <property type="match status" value="1"/>
</dbReference>
<dbReference type="Proteomes" id="UP000007752">
    <property type="component" value="Chromosome 1"/>
</dbReference>
<evidence type="ECO:0000313" key="3">
    <source>
        <dbReference type="EMBL" id="EEE55438.1"/>
    </source>
</evidence>
<dbReference type="SMART" id="SM00751">
    <property type="entry name" value="BSD"/>
    <property type="match status" value="1"/>
</dbReference>
<dbReference type="EMBL" id="CM000138">
    <property type="protein sequence ID" value="EEE55438.1"/>
    <property type="molecule type" value="Genomic_DNA"/>
</dbReference>
<feature type="domain" description="BSD" evidence="2">
    <location>
        <begin position="294"/>
        <end position="346"/>
    </location>
</feature>
<dbReference type="AlphaFoldDB" id="B9ET70"/>
<feature type="region of interest" description="Disordered" evidence="1">
    <location>
        <begin position="182"/>
        <end position="207"/>
    </location>
</feature>
<dbReference type="InterPro" id="IPR035925">
    <property type="entry name" value="BSD_dom_sf"/>
</dbReference>
<feature type="compositionally biased region" description="Low complexity" evidence="1">
    <location>
        <begin position="184"/>
        <end position="194"/>
    </location>
</feature>
<gene>
    <name evidence="3" type="ORF">OsJ_03578</name>
</gene>